<accession>A0A317Z337</accession>
<protein>
    <submittedName>
        <fullName evidence="2">Ribonuclease R</fullName>
    </submittedName>
</protein>
<dbReference type="InterPro" id="IPR050180">
    <property type="entry name" value="RNR_Ribonuclease"/>
</dbReference>
<dbReference type="SMART" id="SM00955">
    <property type="entry name" value="RNB"/>
    <property type="match status" value="1"/>
</dbReference>
<evidence type="ECO:0000313" key="3">
    <source>
        <dbReference type="Proteomes" id="UP000246351"/>
    </source>
</evidence>
<feature type="non-terminal residue" evidence="2">
    <location>
        <position position="114"/>
    </location>
</feature>
<dbReference type="GO" id="GO:0005829">
    <property type="term" value="C:cytosol"/>
    <property type="evidence" value="ECO:0007669"/>
    <property type="project" value="TreeGrafter"/>
</dbReference>
<feature type="non-terminal residue" evidence="2">
    <location>
        <position position="1"/>
    </location>
</feature>
<dbReference type="PANTHER" id="PTHR23355">
    <property type="entry name" value="RIBONUCLEASE"/>
    <property type="match status" value="1"/>
</dbReference>
<sequence>LKGRRDLRDELTITIDGADAKDLDDAIAVKKLDNGNTELTVSIADVSYYVTEGSALDREAYDRATSVYLVDRVIPMIPHRLSNGICSLNPEVDRLAMSCRMEIDAQGQVVKHEI</sequence>
<dbReference type="GO" id="GO:0006402">
    <property type="term" value="P:mRNA catabolic process"/>
    <property type="evidence" value="ECO:0007669"/>
    <property type="project" value="TreeGrafter"/>
</dbReference>
<dbReference type="PANTHER" id="PTHR23355:SF9">
    <property type="entry name" value="DIS3-LIKE EXONUCLEASE 2"/>
    <property type="match status" value="1"/>
</dbReference>
<name>A0A317Z337_STAPS</name>
<reference evidence="2 3" key="1">
    <citation type="journal article" date="2018" name="Vet. Microbiol.">
        <title>Clonal diversity and geographic distribution of methicillin-resistant Staphylococcus pseudintermedius from Australian animals: Discovery of novel sequence types.</title>
        <authorList>
            <person name="Worthing K.A."/>
            <person name="Abraham S."/>
            <person name="Coombs G.W."/>
            <person name="Pang S."/>
            <person name="Saputra S."/>
            <person name="Jordan D."/>
            <person name="Trott D.J."/>
            <person name="Norris J.M."/>
        </authorList>
    </citation>
    <scope>NUCLEOTIDE SEQUENCE [LARGE SCALE GENOMIC DNA]</scope>
    <source>
        <strain evidence="2 3">ST71 3</strain>
    </source>
</reference>
<evidence type="ECO:0000313" key="2">
    <source>
        <dbReference type="EMBL" id="PWZ93404.1"/>
    </source>
</evidence>
<dbReference type="AlphaFoldDB" id="A0A317Z337"/>
<dbReference type="GO" id="GO:0003723">
    <property type="term" value="F:RNA binding"/>
    <property type="evidence" value="ECO:0007669"/>
    <property type="project" value="InterPro"/>
</dbReference>
<dbReference type="GO" id="GO:0004540">
    <property type="term" value="F:RNA nuclease activity"/>
    <property type="evidence" value="ECO:0007669"/>
    <property type="project" value="InterPro"/>
</dbReference>
<dbReference type="SUPFAM" id="SSF50249">
    <property type="entry name" value="Nucleic acid-binding proteins"/>
    <property type="match status" value="1"/>
</dbReference>
<dbReference type="Pfam" id="PF00773">
    <property type="entry name" value="RNB"/>
    <property type="match status" value="1"/>
</dbReference>
<evidence type="ECO:0000259" key="1">
    <source>
        <dbReference type="SMART" id="SM00955"/>
    </source>
</evidence>
<gene>
    <name evidence="2" type="ORF">DD924_19940</name>
</gene>
<feature type="domain" description="RNB" evidence="1">
    <location>
        <begin position="4"/>
        <end position="113"/>
    </location>
</feature>
<comment type="caution">
    <text evidence="2">The sequence shown here is derived from an EMBL/GenBank/DDBJ whole genome shotgun (WGS) entry which is preliminary data.</text>
</comment>
<organism evidence="2 3">
    <name type="scientific">Staphylococcus pseudintermedius</name>
    <dbReference type="NCBI Taxonomy" id="283734"/>
    <lineage>
        <taxon>Bacteria</taxon>
        <taxon>Bacillati</taxon>
        <taxon>Bacillota</taxon>
        <taxon>Bacilli</taxon>
        <taxon>Bacillales</taxon>
        <taxon>Staphylococcaceae</taxon>
        <taxon>Staphylococcus</taxon>
        <taxon>Staphylococcus intermedius group</taxon>
    </lineage>
</organism>
<dbReference type="Proteomes" id="UP000246351">
    <property type="component" value="Unassembled WGS sequence"/>
</dbReference>
<dbReference type="EMBL" id="QEIV01002523">
    <property type="protein sequence ID" value="PWZ93404.1"/>
    <property type="molecule type" value="Genomic_DNA"/>
</dbReference>
<dbReference type="InterPro" id="IPR012340">
    <property type="entry name" value="NA-bd_OB-fold"/>
</dbReference>
<dbReference type="InterPro" id="IPR001900">
    <property type="entry name" value="RNase_II/R"/>
</dbReference>
<proteinExistence type="predicted"/>